<reference evidence="2" key="1">
    <citation type="journal article" date="2022" name="bioRxiv">
        <title>Sequencing and chromosome-scale assembly of the giantPleurodeles waltlgenome.</title>
        <authorList>
            <person name="Brown T."/>
            <person name="Elewa A."/>
            <person name="Iarovenko S."/>
            <person name="Subramanian E."/>
            <person name="Araus A.J."/>
            <person name="Petzold A."/>
            <person name="Susuki M."/>
            <person name="Suzuki K.-i.T."/>
            <person name="Hayashi T."/>
            <person name="Toyoda A."/>
            <person name="Oliveira C."/>
            <person name="Osipova E."/>
            <person name="Leigh N.D."/>
            <person name="Simon A."/>
            <person name="Yun M.H."/>
        </authorList>
    </citation>
    <scope>NUCLEOTIDE SEQUENCE</scope>
    <source>
        <strain evidence="2">20211129_DDA</strain>
        <tissue evidence="2">Liver</tissue>
    </source>
</reference>
<gene>
    <name evidence="2" type="ORF">NDU88_007922</name>
</gene>
<feature type="region of interest" description="Disordered" evidence="1">
    <location>
        <begin position="1"/>
        <end position="27"/>
    </location>
</feature>
<comment type="caution">
    <text evidence="2">The sequence shown here is derived from an EMBL/GenBank/DDBJ whole genome shotgun (WGS) entry which is preliminary data.</text>
</comment>
<dbReference type="AlphaFoldDB" id="A0AAV7NXD5"/>
<name>A0AAV7NXD5_PLEWA</name>
<evidence type="ECO:0000313" key="3">
    <source>
        <dbReference type="Proteomes" id="UP001066276"/>
    </source>
</evidence>
<feature type="region of interest" description="Disordered" evidence="1">
    <location>
        <begin position="70"/>
        <end position="119"/>
    </location>
</feature>
<organism evidence="2 3">
    <name type="scientific">Pleurodeles waltl</name>
    <name type="common">Iberian ribbed newt</name>
    <dbReference type="NCBI Taxonomy" id="8319"/>
    <lineage>
        <taxon>Eukaryota</taxon>
        <taxon>Metazoa</taxon>
        <taxon>Chordata</taxon>
        <taxon>Craniata</taxon>
        <taxon>Vertebrata</taxon>
        <taxon>Euteleostomi</taxon>
        <taxon>Amphibia</taxon>
        <taxon>Batrachia</taxon>
        <taxon>Caudata</taxon>
        <taxon>Salamandroidea</taxon>
        <taxon>Salamandridae</taxon>
        <taxon>Pleurodelinae</taxon>
        <taxon>Pleurodeles</taxon>
    </lineage>
</organism>
<evidence type="ECO:0000313" key="2">
    <source>
        <dbReference type="EMBL" id="KAJ1119737.1"/>
    </source>
</evidence>
<keyword evidence="3" id="KW-1185">Reference proteome</keyword>
<accession>A0AAV7NXD5</accession>
<proteinExistence type="predicted"/>
<dbReference type="Proteomes" id="UP001066276">
    <property type="component" value="Chromosome 8"/>
</dbReference>
<protein>
    <submittedName>
        <fullName evidence="2">Uncharacterized protein</fullName>
    </submittedName>
</protein>
<dbReference type="EMBL" id="JANPWB010000012">
    <property type="protein sequence ID" value="KAJ1119737.1"/>
    <property type="molecule type" value="Genomic_DNA"/>
</dbReference>
<evidence type="ECO:0000256" key="1">
    <source>
        <dbReference type="SAM" id="MobiDB-lite"/>
    </source>
</evidence>
<sequence length="119" mass="12550">MAASDHPVHRSPCAGSGQSTQKDINEGFIEKEERLRCGSPWLKHLRQEIRPDFNRGQIGSLLIVGTTDDWSIDSRTGSRGGLEGMTGISTDPVADPEGTSVAVAGGGLGGRGQSQWCGT</sequence>